<dbReference type="Pfam" id="PF00535">
    <property type="entry name" value="Glycos_transf_2"/>
    <property type="match status" value="1"/>
</dbReference>
<comment type="caution">
    <text evidence="2">The sequence shown here is derived from an EMBL/GenBank/DDBJ whole genome shotgun (WGS) entry which is preliminary data.</text>
</comment>
<reference evidence="2 3" key="1">
    <citation type="submission" date="2019-03" db="EMBL/GenBank/DDBJ databases">
        <title>Flavobacterium LB-D12 sp. nov., isolated from arctic soil.</title>
        <authorList>
            <person name="Chaudhary D.K."/>
        </authorList>
    </citation>
    <scope>NUCLEOTIDE SEQUENCE [LARGE SCALE GENOMIC DNA]</scope>
    <source>
        <strain evidence="2 3">LB-D12</strain>
    </source>
</reference>
<dbReference type="Proteomes" id="UP000294644">
    <property type="component" value="Unassembled WGS sequence"/>
</dbReference>
<dbReference type="AlphaFoldDB" id="A0A4R5CNQ1"/>
<gene>
    <name evidence="2" type="ORF">E0F91_13255</name>
</gene>
<keyword evidence="3" id="KW-1185">Reference proteome</keyword>
<proteinExistence type="predicted"/>
<evidence type="ECO:0000313" key="3">
    <source>
        <dbReference type="Proteomes" id="UP000294644"/>
    </source>
</evidence>
<dbReference type="OrthoDB" id="1374586at2"/>
<organism evidence="2 3">
    <name type="scientific">Flavobacterium sandaracinum</name>
    <dbReference type="NCBI Taxonomy" id="2541733"/>
    <lineage>
        <taxon>Bacteria</taxon>
        <taxon>Pseudomonadati</taxon>
        <taxon>Bacteroidota</taxon>
        <taxon>Flavobacteriia</taxon>
        <taxon>Flavobacteriales</taxon>
        <taxon>Flavobacteriaceae</taxon>
        <taxon>Flavobacterium</taxon>
    </lineage>
</organism>
<dbReference type="RefSeq" id="WP_132066939.1">
    <property type="nucleotide sequence ID" value="NZ_SMFN01000017.1"/>
</dbReference>
<evidence type="ECO:0000313" key="2">
    <source>
        <dbReference type="EMBL" id="TDE02052.1"/>
    </source>
</evidence>
<sequence length="299" mass="36044">MLAIVVPYYKLTFFEETLKSLAIQTDKRFKVYIGDDASPENPNDLLEKYNGKFEFDYHRFKDNLGGISLVQQWERCVSLSIDEEWLMILGDDDYLDSNVVASFYNNFNDFNSKSNLVRYTSKLIYENLNTVSDLYKHPIWETATDSFYRKFSKESRSSLSEHIFSKQSYLKYGFHNYPLAWNSDDRAWIDFSDKRPIYTINESIVYVRVSSFSITGKRDNLLKKNASEIEFYKFLISRKFKYYRDYQRIEIIKKYGKEIRRYRSLLIYEWLFISYYCVRYFDFDYLKKGFSMTINKLKS</sequence>
<dbReference type="Gene3D" id="3.90.550.10">
    <property type="entry name" value="Spore Coat Polysaccharide Biosynthesis Protein SpsA, Chain A"/>
    <property type="match status" value="1"/>
</dbReference>
<dbReference type="GO" id="GO:0016740">
    <property type="term" value="F:transferase activity"/>
    <property type="evidence" value="ECO:0007669"/>
    <property type="project" value="UniProtKB-KW"/>
</dbReference>
<dbReference type="InterPro" id="IPR029044">
    <property type="entry name" value="Nucleotide-diphossugar_trans"/>
</dbReference>
<evidence type="ECO:0000259" key="1">
    <source>
        <dbReference type="Pfam" id="PF00535"/>
    </source>
</evidence>
<dbReference type="CDD" id="cd00761">
    <property type="entry name" value="Glyco_tranf_GTA_type"/>
    <property type="match status" value="1"/>
</dbReference>
<name>A0A4R5CNQ1_9FLAO</name>
<dbReference type="SUPFAM" id="SSF53448">
    <property type="entry name" value="Nucleotide-diphospho-sugar transferases"/>
    <property type="match status" value="1"/>
</dbReference>
<dbReference type="EMBL" id="SMFN01000017">
    <property type="protein sequence ID" value="TDE02052.1"/>
    <property type="molecule type" value="Genomic_DNA"/>
</dbReference>
<accession>A0A4R5CNQ1</accession>
<feature type="domain" description="Glycosyltransferase 2-like" evidence="1">
    <location>
        <begin position="4"/>
        <end position="122"/>
    </location>
</feature>
<keyword evidence="2" id="KW-0808">Transferase</keyword>
<dbReference type="InterPro" id="IPR001173">
    <property type="entry name" value="Glyco_trans_2-like"/>
</dbReference>
<protein>
    <submittedName>
        <fullName evidence="2">Glycosyltransferase family 2 protein</fullName>
    </submittedName>
</protein>